<feature type="compositionally biased region" description="Basic and acidic residues" evidence="1">
    <location>
        <begin position="236"/>
        <end position="246"/>
    </location>
</feature>
<dbReference type="RefSeq" id="WP_345614353.1">
    <property type="nucleotide sequence ID" value="NZ_BAABJV010000008.1"/>
</dbReference>
<feature type="region of interest" description="Disordered" evidence="1">
    <location>
        <begin position="68"/>
        <end position="96"/>
    </location>
</feature>
<evidence type="ECO:0000313" key="2">
    <source>
        <dbReference type="EMBL" id="GAA4782031.1"/>
    </source>
</evidence>
<dbReference type="EMBL" id="BAABJV010000008">
    <property type="protein sequence ID" value="GAA4782031.1"/>
    <property type="molecule type" value="Genomic_DNA"/>
</dbReference>
<evidence type="ECO:0000256" key="1">
    <source>
        <dbReference type="SAM" id="MobiDB-lite"/>
    </source>
</evidence>
<feature type="region of interest" description="Disordered" evidence="1">
    <location>
        <begin position="236"/>
        <end position="264"/>
    </location>
</feature>
<reference evidence="3" key="1">
    <citation type="journal article" date="2019" name="Int. J. Syst. Evol. Microbiol.">
        <title>The Global Catalogue of Microorganisms (GCM) 10K type strain sequencing project: providing services to taxonomists for standard genome sequencing and annotation.</title>
        <authorList>
            <consortium name="The Broad Institute Genomics Platform"/>
            <consortium name="The Broad Institute Genome Sequencing Center for Infectious Disease"/>
            <person name="Wu L."/>
            <person name="Ma J."/>
        </authorList>
    </citation>
    <scope>NUCLEOTIDE SEQUENCE [LARGE SCALE GENOMIC DNA]</scope>
    <source>
        <strain evidence="3">JCM 18324</strain>
    </source>
</reference>
<evidence type="ECO:0000313" key="3">
    <source>
        <dbReference type="Proteomes" id="UP001501147"/>
    </source>
</evidence>
<sequence length="474" mass="53757">MHRWSPLNERQLALLGQLANAKESEEPWDPGEFRTAYALRDRGLVTLKRSGGEVDTQVTEAGTFYIQHGHHPDDPAHAGPKKAAAGKTSGGTRSASYADRPVALARRTKAKELIERLDTDRRVTITNPDDATVTEWRRVIDYAKRHSLVPEGRRIESLRMWNRDLQISLVEGPHPNSLRQRPDEAPPVHVPTQLRAPHPVVAALRDDEGRLVMPAPLRRRSLLLLQGLAAEAVRRGHKVQEHEVPSRRRTRAYTTYGGRHHPSSYSLREGELDLVVDGFTYTVTIQQESPQSTDPERSKSLVIELGYSRSSRQSRWADRKRWVLEDILGAVLREIETRAVEEDAQRKADEERAKAEREVRWRAAMEKAKELAAQEQYAEVLRAQAGQWQKAASLSSYCNALERRLEETAGEDEAAVASARGWLAWARRYVQRLDPLTRLPTMPTAREPKPEELAPYLNGWSPHGPEAHRGWGNR</sequence>
<feature type="compositionally biased region" description="Basic and acidic residues" evidence="1">
    <location>
        <begin position="465"/>
        <end position="474"/>
    </location>
</feature>
<accession>A0ABP9AKV8</accession>
<proteinExistence type="predicted"/>
<protein>
    <recommendedName>
        <fullName evidence="4">PE-PGRS family protein</fullName>
    </recommendedName>
</protein>
<comment type="caution">
    <text evidence="2">The sequence shown here is derived from an EMBL/GenBank/DDBJ whole genome shotgun (WGS) entry which is preliminary data.</text>
</comment>
<evidence type="ECO:0008006" key="4">
    <source>
        <dbReference type="Google" id="ProtNLM"/>
    </source>
</evidence>
<feature type="compositionally biased region" description="Low complexity" evidence="1">
    <location>
        <begin position="77"/>
        <end position="96"/>
    </location>
</feature>
<organism evidence="2 3">
    <name type="scientific">Streptomyces sanyensis</name>
    <dbReference type="NCBI Taxonomy" id="568869"/>
    <lineage>
        <taxon>Bacteria</taxon>
        <taxon>Bacillati</taxon>
        <taxon>Actinomycetota</taxon>
        <taxon>Actinomycetes</taxon>
        <taxon>Kitasatosporales</taxon>
        <taxon>Streptomycetaceae</taxon>
        <taxon>Streptomyces</taxon>
    </lineage>
</organism>
<gene>
    <name evidence="2" type="ORF">GCM10023329_34660</name>
</gene>
<keyword evidence="3" id="KW-1185">Reference proteome</keyword>
<name>A0ABP9AKV8_9ACTN</name>
<dbReference type="Proteomes" id="UP001501147">
    <property type="component" value="Unassembled WGS sequence"/>
</dbReference>
<feature type="region of interest" description="Disordered" evidence="1">
    <location>
        <begin position="440"/>
        <end position="474"/>
    </location>
</feature>